<dbReference type="Pfam" id="PF08268">
    <property type="entry name" value="FBA_3"/>
    <property type="match status" value="1"/>
</dbReference>
<evidence type="ECO:0000259" key="1">
    <source>
        <dbReference type="PROSITE" id="PS50181"/>
    </source>
</evidence>
<comment type="caution">
    <text evidence="2">The sequence shown here is derived from an EMBL/GenBank/DDBJ whole genome shotgun (WGS) entry which is preliminary data.</text>
</comment>
<dbReference type="OrthoDB" id="687122at2759"/>
<dbReference type="Gene3D" id="1.20.1280.50">
    <property type="match status" value="1"/>
</dbReference>
<dbReference type="EMBL" id="PKPP01008828">
    <property type="protein sequence ID" value="PWA49676.1"/>
    <property type="molecule type" value="Genomic_DNA"/>
</dbReference>
<evidence type="ECO:0000313" key="3">
    <source>
        <dbReference type="Proteomes" id="UP000245207"/>
    </source>
</evidence>
<dbReference type="InterPro" id="IPR001810">
    <property type="entry name" value="F-box_dom"/>
</dbReference>
<dbReference type="SUPFAM" id="SSF81383">
    <property type="entry name" value="F-box domain"/>
    <property type="match status" value="1"/>
</dbReference>
<sequence length="357" mass="40990">MAGDIPPPQPVILLSDKLMTINRLRNIYLEEKEEDALGEKTPISIPNDIIQEILSRLPVRAVLQFKSVSKQWLSLISHPSFHKLHSKHNTHHHTTLLITAYDYVTKKRHFLSAPPGGGPVTHLITLDNAFDPSAPFEAEHSNGLVLFSSRDVYCQHNFAFVINPVTRKVFKLPTPPNNFKPSIYFFGFDESKKEHKILSMSLLYRIMIFSLASYSWTAIDVRVDPDGLPSIIYNAIVFHRNSVCYNSIIHLVSKYGRLTGFAFDLRTEKLSYSVLPQSAVPFQLRRRFCVNNKDLTDFNTPLTRLSTNMITALVFDMNTRSYNFVNFTLGYQFLHSKTLHFNQVRSYVESLVPLREE</sequence>
<dbReference type="PANTHER" id="PTHR31672">
    <property type="entry name" value="BNACNNG10540D PROTEIN"/>
    <property type="match status" value="1"/>
</dbReference>
<dbReference type="SMART" id="SM00256">
    <property type="entry name" value="FBOX"/>
    <property type="match status" value="1"/>
</dbReference>
<dbReference type="STRING" id="35608.A0A2U1LL00"/>
<dbReference type="PANTHER" id="PTHR31672:SF13">
    <property type="entry name" value="F-BOX PROTEIN CPR30-LIKE"/>
    <property type="match status" value="1"/>
</dbReference>
<dbReference type="Proteomes" id="UP000245207">
    <property type="component" value="Unassembled WGS sequence"/>
</dbReference>
<proteinExistence type="predicted"/>
<dbReference type="InterPro" id="IPR036047">
    <property type="entry name" value="F-box-like_dom_sf"/>
</dbReference>
<name>A0A2U1LL00_ARTAN</name>
<dbReference type="PROSITE" id="PS50181">
    <property type="entry name" value="FBOX"/>
    <property type="match status" value="1"/>
</dbReference>
<gene>
    <name evidence="2" type="ORF">CTI12_AA479620</name>
</gene>
<dbReference type="InterPro" id="IPR017451">
    <property type="entry name" value="F-box-assoc_interact_dom"/>
</dbReference>
<keyword evidence="3" id="KW-1185">Reference proteome</keyword>
<dbReference type="NCBIfam" id="TIGR01640">
    <property type="entry name" value="F_box_assoc_1"/>
    <property type="match status" value="1"/>
</dbReference>
<feature type="domain" description="F-box" evidence="1">
    <location>
        <begin position="39"/>
        <end position="84"/>
    </location>
</feature>
<protein>
    <submittedName>
        <fullName evidence="2">F-box domain-containing protein</fullName>
    </submittedName>
</protein>
<dbReference type="CDD" id="cd22157">
    <property type="entry name" value="F-box_AtFBW1-like"/>
    <property type="match status" value="1"/>
</dbReference>
<reference evidence="2 3" key="1">
    <citation type="journal article" date="2018" name="Mol. Plant">
        <title>The genome of Artemisia annua provides insight into the evolution of Asteraceae family and artemisinin biosynthesis.</title>
        <authorList>
            <person name="Shen Q."/>
            <person name="Zhang L."/>
            <person name="Liao Z."/>
            <person name="Wang S."/>
            <person name="Yan T."/>
            <person name="Shi P."/>
            <person name="Liu M."/>
            <person name="Fu X."/>
            <person name="Pan Q."/>
            <person name="Wang Y."/>
            <person name="Lv Z."/>
            <person name="Lu X."/>
            <person name="Zhang F."/>
            <person name="Jiang W."/>
            <person name="Ma Y."/>
            <person name="Chen M."/>
            <person name="Hao X."/>
            <person name="Li L."/>
            <person name="Tang Y."/>
            <person name="Lv G."/>
            <person name="Zhou Y."/>
            <person name="Sun X."/>
            <person name="Brodelius P.E."/>
            <person name="Rose J.K.C."/>
            <person name="Tang K."/>
        </authorList>
    </citation>
    <scope>NUCLEOTIDE SEQUENCE [LARGE SCALE GENOMIC DNA]</scope>
    <source>
        <strain evidence="3">cv. Huhao1</strain>
        <tissue evidence="2">Leaf</tissue>
    </source>
</reference>
<dbReference type="InterPro" id="IPR050796">
    <property type="entry name" value="SCF_F-box_component"/>
</dbReference>
<dbReference type="AlphaFoldDB" id="A0A2U1LL00"/>
<organism evidence="2 3">
    <name type="scientific">Artemisia annua</name>
    <name type="common">Sweet wormwood</name>
    <dbReference type="NCBI Taxonomy" id="35608"/>
    <lineage>
        <taxon>Eukaryota</taxon>
        <taxon>Viridiplantae</taxon>
        <taxon>Streptophyta</taxon>
        <taxon>Embryophyta</taxon>
        <taxon>Tracheophyta</taxon>
        <taxon>Spermatophyta</taxon>
        <taxon>Magnoliopsida</taxon>
        <taxon>eudicotyledons</taxon>
        <taxon>Gunneridae</taxon>
        <taxon>Pentapetalae</taxon>
        <taxon>asterids</taxon>
        <taxon>campanulids</taxon>
        <taxon>Asterales</taxon>
        <taxon>Asteraceae</taxon>
        <taxon>Asteroideae</taxon>
        <taxon>Anthemideae</taxon>
        <taxon>Artemisiinae</taxon>
        <taxon>Artemisia</taxon>
    </lineage>
</organism>
<evidence type="ECO:0000313" key="2">
    <source>
        <dbReference type="EMBL" id="PWA49676.1"/>
    </source>
</evidence>
<dbReference type="InterPro" id="IPR013187">
    <property type="entry name" value="F-box-assoc_dom_typ3"/>
</dbReference>
<dbReference type="Pfam" id="PF00646">
    <property type="entry name" value="F-box"/>
    <property type="match status" value="1"/>
</dbReference>
<accession>A0A2U1LL00</accession>